<dbReference type="NCBIfam" id="NF047484">
    <property type="entry name" value="LA1326_LA4305"/>
    <property type="match status" value="1"/>
</dbReference>
<organism evidence="2 3">
    <name type="scientific">Leptospira ellinghausenii</name>
    <dbReference type="NCBI Taxonomy" id="1917822"/>
    <lineage>
        <taxon>Bacteria</taxon>
        <taxon>Pseudomonadati</taxon>
        <taxon>Spirochaetota</taxon>
        <taxon>Spirochaetia</taxon>
        <taxon>Leptospirales</taxon>
        <taxon>Leptospiraceae</taxon>
        <taxon>Leptospira</taxon>
    </lineage>
</organism>
<evidence type="ECO:0000313" key="3">
    <source>
        <dbReference type="Proteomes" id="UP000245206"/>
    </source>
</evidence>
<keyword evidence="3" id="KW-1185">Reference proteome</keyword>
<dbReference type="OrthoDB" id="323594at2"/>
<sequence length="254" mass="29505">MKFFRLLLSFIFLIGFLQSCASGVKSRSLLFRSNEFAIYSVARDKINLKQETSVAKTFAHPVELTEDKILDLLGNIRFREESSYGDVNQYIFEEKEIREFALDLVDGLQKLKPDQLLLVISKYNPVKSVVSHYSRTAFYIWSTDSSIEILFGELQKEISYDEQGNYFDWSNIPDIPFEHFPQSTYVLQGQGFSFKKVGGFRNRHWLVFDKADLAKLKFEKRKKNSNEISNSVDADMKAEKKISRDEEDGVLLEE</sequence>
<dbReference type="Proteomes" id="UP000245206">
    <property type="component" value="Unassembled WGS sequence"/>
</dbReference>
<feature type="compositionally biased region" description="Acidic residues" evidence="1">
    <location>
        <begin position="245"/>
        <end position="254"/>
    </location>
</feature>
<dbReference type="RefSeq" id="WP_108959563.1">
    <property type="nucleotide sequence ID" value="NZ_BFAZ01000009.1"/>
</dbReference>
<name>A0A2P2DCU0_9LEPT</name>
<comment type="caution">
    <text evidence="2">The sequence shown here is derived from an EMBL/GenBank/DDBJ whole genome shotgun (WGS) entry which is preliminary data.</text>
</comment>
<dbReference type="PROSITE" id="PS51257">
    <property type="entry name" value="PROKAR_LIPOPROTEIN"/>
    <property type="match status" value="1"/>
</dbReference>
<evidence type="ECO:0000313" key="2">
    <source>
        <dbReference type="EMBL" id="GBF42443.1"/>
    </source>
</evidence>
<gene>
    <name evidence="2" type="ORF">LPTSP2_17300</name>
</gene>
<evidence type="ECO:0000256" key="1">
    <source>
        <dbReference type="SAM" id="MobiDB-lite"/>
    </source>
</evidence>
<protein>
    <submittedName>
        <fullName evidence="2">Lipoprotein</fullName>
    </submittedName>
</protein>
<dbReference type="EMBL" id="BFAZ01000009">
    <property type="protein sequence ID" value="GBF42443.1"/>
    <property type="molecule type" value="Genomic_DNA"/>
</dbReference>
<keyword evidence="2" id="KW-0449">Lipoprotein</keyword>
<proteinExistence type="predicted"/>
<accession>A0A2P2DCU0</accession>
<reference evidence="3" key="1">
    <citation type="journal article" date="2019" name="Microbiol. Immunol.">
        <title>Molecular and phenotypic characterization of Leptospira johnsonii sp. nov., Leptospira ellinghausenii sp. nov. and Leptospira ryugenii sp. nov. isolated from soil and water in Japan.</title>
        <authorList>
            <person name="Masuzawa T."/>
            <person name="Saito M."/>
            <person name="Nakao R."/>
            <person name="Nikaido Y."/>
            <person name="Matsumoto M."/>
            <person name="Ogawa M."/>
            <person name="Yokoyama M."/>
            <person name="Hidaka Y."/>
            <person name="Tomita J."/>
            <person name="Sakakibara K."/>
            <person name="Suzuki K."/>
            <person name="Yasuda S."/>
            <person name="Sato H."/>
            <person name="Yamaguchi M."/>
            <person name="Yoshida S.I."/>
            <person name="Koizumi N."/>
            <person name="Kawamura Y."/>
        </authorList>
    </citation>
    <scope>NUCLEOTIDE SEQUENCE [LARGE SCALE GENOMIC DNA]</scope>
    <source>
        <strain evidence="3">E18</strain>
    </source>
</reference>
<feature type="compositionally biased region" description="Basic and acidic residues" evidence="1">
    <location>
        <begin position="234"/>
        <end position="244"/>
    </location>
</feature>
<dbReference type="AlphaFoldDB" id="A0A2P2DCU0"/>
<feature type="region of interest" description="Disordered" evidence="1">
    <location>
        <begin position="222"/>
        <end position="254"/>
    </location>
</feature>